<keyword evidence="2" id="KW-0677">Repeat</keyword>
<evidence type="ECO:0000256" key="4">
    <source>
        <dbReference type="SAM" id="MobiDB-lite"/>
    </source>
</evidence>
<dbReference type="InterPro" id="IPR001680">
    <property type="entry name" value="WD40_rpt"/>
</dbReference>
<dbReference type="InterPro" id="IPR019775">
    <property type="entry name" value="WD40_repeat_CS"/>
</dbReference>
<feature type="domain" description="CTLH" evidence="5">
    <location>
        <begin position="70"/>
        <end position="128"/>
    </location>
</feature>
<feature type="repeat" description="WD" evidence="3">
    <location>
        <begin position="497"/>
        <end position="531"/>
    </location>
</feature>
<feature type="region of interest" description="Disordered" evidence="4">
    <location>
        <begin position="1"/>
        <end position="23"/>
    </location>
</feature>
<feature type="compositionally biased region" description="Polar residues" evidence="4">
    <location>
        <begin position="1"/>
        <end position="10"/>
    </location>
</feature>
<keyword evidence="7" id="KW-1185">Reference proteome</keyword>
<dbReference type="PANTHER" id="PTHR22838:SF0">
    <property type="entry name" value="WD REPEAT-CONTAINING PROTEIN 26"/>
    <property type="match status" value="1"/>
</dbReference>
<feature type="repeat" description="WD" evidence="3">
    <location>
        <begin position="327"/>
        <end position="361"/>
    </location>
</feature>
<dbReference type="InterPro" id="IPR015943">
    <property type="entry name" value="WD40/YVTN_repeat-like_dom_sf"/>
</dbReference>
<feature type="repeat" description="WD" evidence="3">
    <location>
        <begin position="296"/>
        <end position="326"/>
    </location>
</feature>
<dbReference type="Pfam" id="PF23627">
    <property type="entry name" value="LisH_WDR26"/>
    <property type="match status" value="1"/>
</dbReference>
<proteinExistence type="predicted"/>
<evidence type="ECO:0000313" key="7">
    <source>
        <dbReference type="Proteomes" id="UP000193560"/>
    </source>
</evidence>
<dbReference type="InterPro" id="IPR036322">
    <property type="entry name" value="WD40_repeat_dom_sf"/>
</dbReference>
<name>A0A1X2J2N3_9FUNG</name>
<dbReference type="PROSITE" id="PS50897">
    <property type="entry name" value="CTLH"/>
    <property type="match status" value="1"/>
</dbReference>
<dbReference type="PROSITE" id="PS50896">
    <property type="entry name" value="LISH"/>
    <property type="match status" value="1"/>
</dbReference>
<dbReference type="GO" id="GO:0034657">
    <property type="term" value="C:GID complex"/>
    <property type="evidence" value="ECO:0007669"/>
    <property type="project" value="TreeGrafter"/>
</dbReference>
<dbReference type="PRINTS" id="PR00320">
    <property type="entry name" value="GPROTEINBRPT"/>
</dbReference>
<dbReference type="InterPro" id="IPR051350">
    <property type="entry name" value="WD_repeat-ST_regulator"/>
</dbReference>
<organism evidence="6 7">
    <name type="scientific">Absidia repens</name>
    <dbReference type="NCBI Taxonomy" id="90262"/>
    <lineage>
        <taxon>Eukaryota</taxon>
        <taxon>Fungi</taxon>
        <taxon>Fungi incertae sedis</taxon>
        <taxon>Mucoromycota</taxon>
        <taxon>Mucoromycotina</taxon>
        <taxon>Mucoromycetes</taxon>
        <taxon>Mucorales</taxon>
        <taxon>Cunninghamellaceae</taxon>
        <taxon>Absidia</taxon>
    </lineage>
</organism>
<dbReference type="AlphaFoldDB" id="A0A1X2J2N3"/>
<dbReference type="InterPro" id="IPR020472">
    <property type="entry name" value="WD40_PAC1"/>
</dbReference>
<feature type="repeat" description="WD" evidence="3">
    <location>
        <begin position="244"/>
        <end position="285"/>
    </location>
</feature>
<evidence type="ECO:0000259" key="5">
    <source>
        <dbReference type="PROSITE" id="PS50897"/>
    </source>
</evidence>
<keyword evidence="1 3" id="KW-0853">WD repeat</keyword>
<accession>A0A1X2J2N3</accession>
<dbReference type="CDD" id="cd00200">
    <property type="entry name" value="WD40"/>
    <property type="match status" value="1"/>
</dbReference>
<evidence type="ECO:0000313" key="6">
    <source>
        <dbReference type="EMBL" id="ORZ26093.1"/>
    </source>
</evidence>
<dbReference type="InterPro" id="IPR006595">
    <property type="entry name" value="CTLH_C"/>
</dbReference>
<evidence type="ECO:0000256" key="3">
    <source>
        <dbReference type="PROSITE-ProRule" id="PRU00221"/>
    </source>
</evidence>
<comment type="caution">
    <text evidence="6">The sequence shown here is derived from an EMBL/GenBank/DDBJ whole genome shotgun (WGS) entry which is preliminary data.</text>
</comment>
<dbReference type="Pfam" id="PF00400">
    <property type="entry name" value="WD40"/>
    <property type="match status" value="5"/>
</dbReference>
<evidence type="ECO:0000256" key="1">
    <source>
        <dbReference type="ARBA" id="ARBA00022574"/>
    </source>
</evidence>
<evidence type="ECO:0000256" key="2">
    <source>
        <dbReference type="ARBA" id="ARBA00022737"/>
    </source>
</evidence>
<dbReference type="OrthoDB" id="972532at2759"/>
<dbReference type="Proteomes" id="UP000193560">
    <property type="component" value="Unassembled WGS sequence"/>
</dbReference>
<dbReference type="STRING" id="90262.A0A1X2J2N3"/>
<reference evidence="6 7" key="1">
    <citation type="submission" date="2016-07" db="EMBL/GenBank/DDBJ databases">
        <title>Pervasive Adenine N6-methylation of Active Genes in Fungi.</title>
        <authorList>
            <consortium name="DOE Joint Genome Institute"/>
            <person name="Mondo S.J."/>
            <person name="Dannebaum R.O."/>
            <person name="Kuo R.C."/>
            <person name="Labutti K."/>
            <person name="Haridas S."/>
            <person name="Kuo A."/>
            <person name="Salamov A."/>
            <person name="Ahrendt S.R."/>
            <person name="Lipzen A."/>
            <person name="Sullivan W."/>
            <person name="Andreopoulos W.B."/>
            <person name="Clum A."/>
            <person name="Lindquist E."/>
            <person name="Daum C."/>
            <person name="Ramamoorthy G.K."/>
            <person name="Gryganskyi A."/>
            <person name="Culley D."/>
            <person name="Magnuson J.K."/>
            <person name="James T.Y."/>
            <person name="O'Malley M.A."/>
            <person name="Stajich J.E."/>
            <person name="Spatafora J.W."/>
            <person name="Visel A."/>
            <person name="Grigoriev I.V."/>
        </authorList>
    </citation>
    <scope>NUCLEOTIDE SEQUENCE [LARGE SCALE GENOMIC DNA]</scope>
    <source>
        <strain evidence="6 7">NRRL 1336</strain>
    </source>
</reference>
<dbReference type="PROSITE" id="PS50082">
    <property type="entry name" value="WD_REPEATS_2"/>
    <property type="match status" value="4"/>
</dbReference>
<dbReference type="SMART" id="SM00320">
    <property type="entry name" value="WD40"/>
    <property type="match status" value="7"/>
</dbReference>
<dbReference type="PROSITE" id="PS50294">
    <property type="entry name" value="WD_REPEATS_REGION"/>
    <property type="match status" value="3"/>
</dbReference>
<dbReference type="SUPFAM" id="SSF50978">
    <property type="entry name" value="WD40 repeat-like"/>
    <property type="match status" value="1"/>
</dbReference>
<gene>
    <name evidence="6" type="ORF">BCR42DRAFT_401558</name>
</gene>
<dbReference type="PANTHER" id="PTHR22838">
    <property type="entry name" value="WD REPEAT PROTEIN 26-RELATED"/>
    <property type="match status" value="1"/>
</dbReference>
<dbReference type="PROSITE" id="PS00678">
    <property type="entry name" value="WD_REPEATS_1"/>
    <property type="match status" value="2"/>
</dbReference>
<dbReference type="EMBL" id="MCGE01000001">
    <property type="protein sequence ID" value="ORZ26093.1"/>
    <property type="molecule type" value="Genomic_DNA"/>
</dbReference>
<dbReference type="GO" id="GO:0043161">
    <property type="term" value="P:proteasome-mediated ubiquitin-dependent protein catabolic process"/>
    <property type="evidence" value="ECO:0007669"/>
    <property type="project" value="TreeGrafter"/>
</dbReference>
<protein>
    <submittedName>
        <fullName evidence="6">WD40-repeat-containing domain protein</fullName>
    </submittedName>
</protein>
<dbReference type="InterPro" id="IPR006594">
    <property type="entry name" value="LisH"/>
</dbReference>
<sequence length="559" mass="63499">MLSINATNGAKHTKTANTVNAKTATSSTHIDHLERIRKDEYVRLIMQSLQDLGYDNAAQQLQQDTGIELESELVQELRHAILSGDFSLAEQLLSSIPLIQSDNDMNRAKFLIREQLFLEHLETKNTIKALQVLRHELTPLGLDVKRLHELSSLILCPTPEEVKAQAAWDGAEGLSREKLLQQLETFVDPSVMIPKSRMTTLIHQAFELQRRSCLYHNSEGALYSLFTDHNCDKRHFPTHTIKILDDHTDEVWHISFSKDGQRMASVSKDSTCIIWDAKTFTKRHVLRSDQPGTYSAWSPDGEHLLICGIDANLRLWDANTGALIHTYEGHSDQVTSCVWLPSGQHFVSGACDKTMRLWKLDGMALTRWPTQRILDMKITDDGSRMVTMSYEQCITIYDVDHLLFEEVGQLQESYMMTSLSLSDDGRYALTNSQNPDEIHLWNLEDRTLAKTYTGHQQGRFIIRSTFGGDQQSFILSGSEDNDVYVWSREHQTLLEVLDGHHGRVNCVRWYPGQPMMFASASDDHTIRIWGLAEEDEGLQGQMTHKHKILPTATTTGNGV</sequence>
<dbReference type="Gene3D" id="2.130.10.10">
    <property type="entry name" value="YVTN repeat-like/Quinoprotein amine dehydrogenase"/>
    <property type="match status" value="1"/>
</dbReference>